<dbReference type="OrthoDB" id="9995306at2759"/>
<dbReference type="GO" id="GO:0033588">
    <property type="term" value="C:elongator holoenzyme complex"/>
    <property type="evidence" value="ECO:0007669"/>
    <property type="project" value="InterPro"/>
</dbReference>
<sequence>MATSVLLACGLNEQRLQPYTHLSEESGVDGGFLISSILGQRIRVPNAGTILICLHQTFSHYCSAGIRLGYNLQMSLGKNLRVIDILNDIAGDFGKSKWTTTTGNFLQLLWDEIQTQSMELFAAKSTITVIIDDLSVLLNLGASPGEIMRFANRLRQWSEGRNADVAIVTKLNTCEAFGTLMNQIGELCDIHVVIERLKSGNFKEVDGKIVVKKDTCSGPFDFQETEKTILYKVLERNIKIFNPGEVGIKV</sequence>
<accession>A0A7R8UNI2</accession>
<dbReference type="FunCoup" id="A0A7R8UNI2">
    <property type="interactions" value="320"/>
</dbReference>
<dbReference type="Pfam" id="PF09807">
    <property type="entry name" value="ELP6"/>
    <property type="match status" value="1"/>
</dbReference>
<comment type="similarity">
    <text evidence="2">Belongs to the ELP6 family.</text>
</comment>
<gene>
    <name evidence="4" type="ORF">HERILL_LOCUS7001</name>
</gene>
<dbReference type="EMBL" id="LR899011">
    <property type="protein sequence ID" value="CAD7084089.1"/>
    <property type="molecule type" value="Genomic_DNA"/>
</dbReference>
<keyword evidence="5" id="KW-1185">Reference proteome</keyword>
<evidence type="ECO:0000313" key="4">
    <source>
        <dbReference type="EMBL" id="CAD7084089.1"/>
    </source>
</evidence>
<dbReference type="PANTHER" id="PTHR16184:SF6">
    <property type="entry name" value="ELONGATOR COMPLEX PROTEIN 6"/>
    <property type="match status" value="1"/>
</dbReference>
<evidence type="ECO:0000256" key="3">
    <source>
        <dbReference type="ARBA" id="ARBA00020263"/>
    </source>
</evidence>
<name>A0A7R8UNI2_HERIL</name>
<dbReference type="Proteomes" id="UP000594454">
    <property type="component" value="Chromosome 3"/>
</dbReference>
<evidence type="ECO:0000313" key="5">
    <source>
        <dbReference type="Proteomes" id="UP000594454"/>
    </source>
</evidence>
<protein>
    <recommendedName>
        <fullName evidence="3">Elongator complex protein 6</fullName>
    </recommendedName>
</protein>
<evidence type="ECO:0000256" key="1">
    <source>
        <dbReference type="ARBA" id="ARBA00005043"/>
    </source>
</evidence>
<comment type="pathway">
    <text evidence="1">tRNA modification; 5-methoxycarbonylmethyl-2-thiouridine-tRNA biosynthesis.</text>
</comment>
<dbReference type="OMA" id="NVKIFNP"/>
<dbReference type="InterPro" id="IPR018627">
    <property type="entry name" value="ELP6"/>
</dbReference>
<dbReference type="InterPro" id="IPR027417">
    <property type="entry name" value="P-loop_NTPase"/>
</dbReference>
<dbReference type="UniPathway" id="UPA00988"/>
<dbReference type="CDD" id="cd19495">
    <property type="entry name" value="Elp6"/>
    <property type="match status" value="1"/>
</dbReference>
<proteinExistence type="inferred from homology"/>
<reference evidence="4 5" key="1">
    <citation type="submission" date="2020-11" db="EMBL/GenBank/DDBJ databases">
        <authorList>
            <person name="Wallbank WR R."/>
            <person name="Pardo Diaz C."/>
            <person name="Kozak K."/>
            <person name="Martin S."/>
            <person name="Jiggins C."/>
            <person name="Moest M."/>
            <person name="Warren A I."/>
            <person name="Generalovic N T."/>
            <person name="Byers J.R.P. K."/>
            <person name="Montejo-Kovacevich G."/>
            <person name="Yen C E."/>
        </authorList>
    </citation>
    <scope>NUCLEOTIDE SEQUENCE [LARGE SCALE GENOMIC DNA]</scope>
</reference>
<dbReference type="PANTHER" id="PTHR16184">
    <property type="entry name" value="ELONGATOR COMPLEX PROTEIN 6"/>
    <property type="match status" value="1"/>
</dbReference>
<dbReference type="GO" id="GO:0002098">
    <property type="term" value="P:tRNA wobble uridine modification"/>
    <property type="evidence" value="ECO:0007669"/>
    <property type="project" value="InterPro"/>
</dbReference>
<organism evidence="4 5">
    <name type="scientific">Hermetia illucens</name>
    <name type="common">Black soldier fly</name>
    <dbReference type="NCBI Taxonomy" id="343691"/>
    <lineage>
        <taxon>Eukaryota</taxon>
        <taxon>Metazoa</taxon>
        <taxon>Ecdysozoa</taxon>
        <taxon>Arthropoda</taxon>
        <taxon>Hexapoda</taxon>
        <taxon>Insecta</taxon>
        <taxon>Pterygota</taxon>
        <taxon>Neoptera</taxon>
        <taxon>Endopterygota</taxon>
        <taxon>Diptera</taxon>
        <taxon>Brachycera</taxon>
        <taxon>Stratiomyomorpha</taxon>
        <taxon>Stratiomyidae</taxon>
        <taxon>Hermetiinae</taxon>
        <taxon>Hermetia</taxon>
    </lineage>
</organism>
<dbReference type="AlphaFoldDB" id="A0A7R8UNI2"/>
<dbReference type="Gene3D" id="3.40.50.300">
    <property type="entry name" value="P-loop containing nucleotide triphosphate hydrolases"/>
    <property type="match status" value="1"/>
</dbReference>
<dbReference type="InParanoid" id="A0A7R8UNI2"/>
<evidence type="ECO:0000256" key="2">
    <source>
        <dbReference type="ARBA" id="ARBA00008837"/>
    </source>
</evidence>